<keyword evidence="2" id="KW-0472">Membrane</keyword>
<dbReference type="WormBase" id="SRAE_2000499810">
    <property type="protein sequence ID" value="SRP11804"/>
    <property type="gene ID" value="WBGene00265247"/>
</dbReference>
<reference evidence="3 4" key="1">
    <citation type="submission" date="2014-09" db="EMBL/GenBank/DDBJ databases">
        <authorList>
            <person name="Martin A.A."/>
        </authorList>
    </citation>
    <scope>NUCLEOTIDE SEQUENCE</scope>
    <source>
        <strain evidence="4">ED321</strain>
        <strain evidence="3">ED321 Heterogonic</strain>
    </source>
</reference>
<proteinExistence type="predicted"/>
<evidence type="ECO:0000256" key="1">
    <source>
        <dbReference type="SAM" id="MobiDB-lite"/>
    </source>
</evidence>
<evidence type="ECO:0000256" key="2">
    <source>
        <dbReference type="SAM" id="Phobius"/>
    </source>
</evidence>
<dbReference type="AlphaFoldDB" id="A0A090N6B7"/>
<dbReference type="RefSeq" id="XP_024510888.1">
    <property type="nucleotide sequence ID" value="XM_024643950.1"/>
</dbReference>
<name>A0A090N6B7_STRRB</name>
<feature type="transmembrane region" description="Helical" evidence="2">
    <location>
        <begin position="6"/>
        <end position="24"/>
    </location>
</feature>
<reference evidence="5" key="2">
    <citation type="submission" date="2020-12" db="UniProtKB">
        <authorList>
            <consortium name="WormBaseParasite"/>
        </authorList>
    </citation>
    <scope>IDENTIFICATION</scope>
</reference>
<dbReference type="EMBL" id="LN609529">
    <property type="protein sequence ID" value="CEG06145.1"/>
    <property type="molecule type" value="Genomic_DNA"/>
</dbReference>
<organism evidence="3">
    <name type="scientific">Strongyloides ratti</name>
    <name type="common">Parasitic roundworm</name>
    <dbReference type="NCBI Taxonomy" id="34506"/>
    <lineage>
        <taxon>Eukaryota</taxon>
        <taxon>Metazoa</taxon>
        <taxon>Ecdysozoa</taxon>
        <taxon>Nematoda</taxon>
        <taxon>Chromadorea</taxon>
        <taxon>Rhabditida</taxon>
        <taxon>Tylenchina</taxon>
        <taxon>Panagrolaimomorpha</taxon>
        <taxon>Strongyloidoidea</taxon>
        <taxon>Strongyloididae</taxon>
        <taxon>Strongyloides</taxon>
    </lineage>
</organism>
<dbReference type="WBParaSite" id="SRAE_2000499810.1">
    <property type="protein sequence ID" value="SRAE_2000499810.1"/>
    <property type="gene ID" value="WBGene00265247"/>
</dbReference>
<evidence type="ECO:0000313" key="3">
    <source>
        <dbReference type="EMBL" id="CEG06145.1"/>
    </source>
</evidence>
<sequence>MKYSIPLYFILFISIITIINVNSAKKPPKKPTTKEKKIWKPLKVPLNGTLVTKLGKKGVDYYNKQHNKTLIYINVTSGERCGHLSSKNKKIRVTVLVGKTSNGKKGSTSCNHLRAVFNVTKKGGEKIILVKLLKTNVTGNCNIKGKDKASQKTTKKPTTKKNSKGKKN</sequence>
<evidence type="ECO:0000313" key="4">
    <source>
        <dbReference type="Proteomes" id="UP000035682"/>
    </source>
</evidence>
<dbReference type="CTD" id="36382740"/>
<feature type="compositionally biased region" description="Basic residues" evidence="1">
    <location>
        <begin position="153"/>
        <end position="168"/>
    </location>
</feature>
<keyword evidence="4" id="KW-1185">Reference proteome</keyword>
<evidence type="ECO:0000313" key="5">
    <source>
        <dbReference type="WBParaSite" id="SRAE_2000499810.1"/>
    </source>
</evidence>
<keyword evidence="2" id="KW-1133">Transmembrane helix</keyword>
<protein>
    <submittedName>
        <fullName evidence="3 5">Uncharacterized protein</fullName>
    </submittedName>
</protein>
<keyword evidence="2" id="KW-0812">Transmembrane</keyword>
<dbReference type="GeneID" id="36382740"/>
<gene>
    <name evidence="3 5 6" type="ORF">SRAE_2000499810</name>
</gene>
<evidence type="ECO:0000313" key="6">
    <source>
        <dbReference type="WormBase" id="SRAE_2000499810"/>
    </source>
</evidence>
<accession>A0A090N6B7</accession>
<dbReference type="Proteomes" id="UP000035682">
    <property type="component" value="Unplaced"/>
</dbReference>
<feature type="region of interest" description="Disordered" evidence="1">
    <location>
        <begin position="143"/>
        <end position="168"/>
    </location>
</feature>